<dbReference type="RefSeq" id="WP_131030869.1">
    <property type="nucleotide sequence ID" value="NZ_SIXF01000015.1"/>
</dbReference>
<organism evidence="1 2">
    <name type="scientific">Pedobacter kyonggii</name>
    <dbReference type="NCBI Taxonomy" id="1926871"/>
    <lineage>
        <taxon>Bacteria</taxon>
        <taxon>Pseudomonadati</taxon>
        <taxon>Bacteroidota</taxon>
        <taxon>Sphingobacteriia</taxon>
        <taxon>Sphingobacteriales</taxon>
        <taxon>Sphingobacteriaceae</taxon>
        <taxon>Pedobacter</taxon>
    </lineage>
</organism>
<reference evidence="1 2" key="1">
    <citation type="submission" date="2019-02" db="EMBL/GenBank/DDBJ databases">
        <title>Pedobacter kyonggii whole genome sequence analysis.</title>
        <authorList>
            <person name="Dahal R.H."/>
        </authorList>
    </citation>
    <scope>NUCLEOTIDE SEQUENCE [LARGE SCALE GENOMIC DNA]</scope>
    <source>
        <strain evidence="1 2">K-4-11-1</strain>
    </source>
</reference>
<dbReference type="PROSITE" id="PS51257">
    <property type="entry name" value="PROKAR_LIPOPROTEIN"/>
    <property type="match status" value="1"/>
</dbReference>
<keyword evidence="2" id="KW-1185">Reference proteome</keyword>
<dbReference type="EMBL" id="SIXF01000015">
    <property type="protein sequence ID" value="TBO41140.1"/>
    <property type="molecule type" value="Genomic_DNA"/>
</dbReference>
<name>A0A4Q9HAN9_9SPHI</name>
<accession>A0A4Q9HAN9</accession>
<sequence>MKNLNTYVLKIAIVAVLSISSLTGCKKDEVKIEPVTKTTEVSEIEFSKLLQFVSITTTAPKDQIVYNEKNKEFVVYGWYHKSLADVQSEYDTANEYKATYEK</sequence>
<protein>
    <submittedName>
        <fullName evidence="1">Uncharacterized protein</fullName>
    </submittedName>
</protein>
<gene>
    <name evidence="1" type="ORF">EYS08_15370</name>
</gene>
<dbReference type="Proteomes" id="UP000291819">
    <property type="component" value="Unassembled WGS sequence"/>
</dbReference>
<proteinExistence type="predicted"/>
<dbReference type="OrthoDB" id="767816at2"/>
<dbReference type="AlphaFoldDB" id="A0A4Q9HAN9"/>
<comment type="caution">
    <text evidence="1">The sequence shown here is derived from an EMBL/GenBank/DDBJ whole genome shotgun (WGS) entry which is preliminary data.</text>
</comment>
<evidence type="ECO:0000313" key="2">
    <source>
        <dbReference type="Proteomes" id="UP000291819"/>
    </source>
</evidence>
<evidence type="ECO:0000313" key="1">
    <source>
        <dbReference type="EMBL" id="TBO41140.1"/>
    </source>
</evidence>